<proteinExistence type="predicted"/>
<name>A0A1H4V2X1_PSEAG</name>
<dbReference type="EMBL" id="FNSC01000001">
    <property type="protein sequence ID" value="SEC74774.1"/>
    <property type="molecule type" value="Genomic_DNA"/>
</dbReference>
<keyword evidence="1" id="KW-0472">Membrane</keyword>
<dbReference type="OrthoDB" id="6897101at2"/>
<protein>
    <submittedName>
        <fullName evidence="2">Uncharacterized protein</fullName>
    </submittedName>
</protein>
<sequence>MLTHVFRAALQWAGLLPLRVVLIVAGLFVVPIALPFRRVQGPPQPFSQAPGDWLLILLPAWAWLWSNDRDGAAGDKRGWWHLNAPFGLGAFHWFSMFWWLAIRNPANNPRFSPLFGCPVTECDYRYWGKAEVEDDTGAGGWPLTAAPGGAITASTGSGSGLRHVLWWCSSASSRSRATSPRITAGICRASGRGSPSR</sequence>
<keyword evidence="1" id="KW-1133">Transmembrane helix</keyword>
<keyword evidence="3" id="KW-1185">Reference proteome</keyword>
<dbReference type="InterPro" id="IPR055762">
    <property type="entry name" value="DUF7338"/>
</dbReference>
<feature type="transmembrane region" description="Helical" evidence="1">
    <location>
        <begin position="46"/>
        <end position="64"/>
    </location>
</feature>
<feature type="transmembrane region" description="Helical" evidence="1">
    <location>
        <begin position="84"/>
        <end position="102"/>
    </location>
</feature>
<evidence type="ECO:0000313" key="2">
    <source>
        <dbReference type="EMBL" id="SEC74774.1"/>
    </source>
</evidence>
<accession>A0A1H4V2X1</accession>
<evidence type="ECO:0000256" key="1">
    <source>
        <dbReference type="SAM" id="Phobius"/>
    </source>
</evidence>
<dbReference type="STRING" id="53406.SAMN05421553_1376"/>
<keyword evidence="1" id="KW-0812">Transmembrane</keyword>
<reference evidence="3" key="1">
    <citation type="submission" date="2016-10" db="EMBL/GenBank/DDBJ databases">
        <authorList>
            <person name="Varghese N."/>
            <person name="Submissions S."/>
        </authorList>
    </citation>
    <scope>NUCLEOTIDE SEQUENCE [LARGE SCALE GENOMIC DNA]</scope>
    <source>
        <strain evidence="3">DSM 12111</strain>
    </source>
</reference>
<feature type="transmembrane region" description="Helical" evidence="1">
    <location>
        <begin position="12"/>
        <end position="34"/>
    </location>
</feature>
<gene>
    <name evidence="2" type="ORF">SAMN05421553_1376</name>
</gene>
<organism evidence="2 3">
    <name type="scientific">Pseudomonas anguilliseptica</name>
    <dbReference type="NCBI Taxonomy" id="53406"/>
    <lineage>
        <taxon>Bacteria</taxon>
        <taxon>Pseudomonadati</taxon>
        <taxon>Pseudomonadota</taxon>
        <taxon>Gammaproteobacteria</taxon>
        <taxon>Pseudomonadales</taxon>
        <taxon>Pseudomonadaceae</taxon>
        <taxon>Pseudomonas</taxon>
    </lineage>
</organism>
<dbReference type="Proteomes" id="UP000242849">
    <property type="component" value="Unassembled WGS sequence"/>
</dbReference>
<evidence type="ECO:0000313" key="3">
    <source>
        <dbReference type="Proteomes" id="UP000242849"/>
    </source>
</evidence>
<dbReference type="Pfam" id="PF24027">
    <property type="entry name" value="DUF7338"/>
    <property type="match status" value="1"/>
</dbReference>
<dbReference type="AlphaFoldDB" id="A0A1H4V2X1"/>